<gene>
    <name evidence="6" type="ORF">E3P99_02179</name>
</gene>
<dbReference type="OrthoDB" id="265955at2759"/>
<dbReference type="PANTHER" id="PTHR21737:SF4">
    <property type="entry name" value="SPLICING FACTOR CACTIN"/>
    <property type="match status" value="1"/>
</dbReference>
<feature type="compositionally biased region" description="Basic and acidic residues" evidence="3">
    <location>
        <begin position="70"/>
        <end position="80"/>
    </location>
</feature>
<dbReference type="GO" id="GO:0005737">
    <property type="term" value="C:cytoplasm"/>
    <property type="evidence" value="ECO:0007669"/>
    <property type="project" value="TreeGrafter"/>
</dbReference>
<accession>A0A4T0FM64</accession>
<dbReference type="Pfam" id="PF10312">
    <property type="entry name" value="Cactin_mid"/>
    <property type="match status" value="1"/>
</dbReference>
<protein>
    <recommendedName>
        <fullName evidence="2">Splicing factor Cactin</fullName>
    </recommendedName>
</protein>
<dbReference type="GO" id="GO:0045292">
    <property type="term" value="P:mRNA cis splicing, via spliceosome"/>
    <property type="evidence" value="ECO:0007669"/>
    <property type="project" value="TreeGrafter"/>
</dbReference>
<feature type="domain" description="Splicing factor Cactin C-terminal" evidence="4">
    <location>
        <begin position="472"/>
        <end position="591"/>
    </location>
</feature>
<dbReference type="GO" id="GO:0005681">
    <property type="term" value="C:spliceosomal complex"/>
    <property type="evidence" value="ECO:0007669"/>
    <property type="project" value="TreeGrafter"/>
</dbReference>
<sequence length="592" mass="70516">MSSYKRDRYDDDSSHQRKRERRQEDSRRMATAATFSGSNNAFNDSDLNSKFEWQKKSERDRQSGITADQAARRDEQRRAETREELHRLNMRRQEREMEKMQRDAEQSKMQRMNDSAQTQEWLNKEDDFMLEQKRMRAVMRIKGHRAHPIDYLCLNLKFAHPDSTHTRDDDNEVETGLEVDLDEPYHILENLNLEETKALHADICEFLDLETAEPNIDFWKCMLAVSQDKLERIARMMSGSHAVDEDVEEQIEMILQGKSLQQLTQLQQSIQTKLRSDDAIDTEYWENLLKSLLVHKAKAKLNDMHKLVLNNRLSQLREKQQLEAEKMQNELTKSMNNDTRQEEEVEQHEEKAVTEDIQREAYDPSMSPKLTHKNQLPYEDRQMQLVLEEDDTKDLIKRRREMKNSTFIARSELPQVQVALRADDVGASKTDVELENWFRLQDLQTPHNFNDEFDNDYIFTEVQEAAKVTYTWDDKNRPRKPRYFNRVHTGYEWNKYNQTHYDQDNPPPKVVQGYKFNIFYPDLIDKTKTPTYKVIKNKDNPDISTVVFIAGPPYEDIAFSIVNREWEHSHKRGFRSTYDRGVMQLYFNFKKM</sequence>
<reference evidence="6 7" key="1">
    <citation type="submission" date="2019-03" db="EMBL/GenBank/DDBJ databases">
        <title>Sequencing 23 genomes of Wallemia ichthyophaga.</title>
        <authorList>
            <person name="Gostincar C."/>
        </authorList>
    </citation>
    <scope>NUCLEOTIDE SEQUENCE [LARGE SCALE GENOMIC DNA]</scope>
    <source>
        <strain evidence="6 7">EXF-5753</strain>
    </source>
</reference>
<comment type="caution">
    <text evidence="6">The sequence shown here is derived from an EMBL/GenBank/DDBJ whole genome shotgun (WGS) entry which is preliminary data.</text>
</comment>
<feature type="region of interest" description="Disordered" evidence="3">
    <location>
        <begin position="1"/>
        <end position="80"/>
    </location>
</feature>
<feature type="compositionally biased region" description="Basic and acidic residues" evidence="3">
    <location>
        <begin position="47"/>
        <end position="62"/>
    </location>
</feature>
<evidence type="ECO:0000259" key="5">
    <source>
        <dbReference type="Pfam" id="PF10312"/>
    </source>
</evidence>
<evidence type="ECO:0000313" key="7">
    <source>
        <dbReference type="Proteomes" id="UP000310189"/>
    </source>
</evidence>
<comment type="similarity">
    <text evidence="1">Belongs to the CACTIN family.</text>
</comment>
<feature type="domain" description="Splicing factor cactin central" evidence="5">
    <location>
        <begin position="111"/>
        <end position="305"/>
    </location>
</feature>
<evidence type="ECO:0000256" key="1">
    <source>
        <dbReference type="ARBA" id="ARBA00006895"/>
    </source>
</evidence>
<evidence type="ECO:0000256" key="2">
    <source>
        <dbReference type="ARBA" id="ARBA00034534"/>
    </source>
</evidence>
<dbReference type="AlphaFoldDB" id="A0A4T0FM64"/>
<dbReference type="PANTHER" id="PTHR21737">
    <property type="entry name" value="POLYGLUTAMINE BINDING PROTEIN 1/MARVEL MEMBRANE-ASSOCIATING DOMAIN CONTAINING 3"/>
    <property type="match status" value="1"/>
</dbReference>
<feature type="region of interest" description="Disordered" evidence="3">
    <location>
        <begin position="334"/>
        <end position="353"/>
    </location>
</feature>
<dbReference type="Proteomes" id="UP000310189">
    <property type="component" value="Unassembled WGS sequence"/>
</dbReference>
<dbReference type="EMBL" id="SPNW01000029">
    <property type="protein sequence ID" value="TIA89210.1"/>
    <property type="molecule type" value="Genomic_DNA"/>
</dbReference>
<organism evidence="6 7">
    <name type="scientific">Wallemia hederae</name>
    <dbReference type="NCBI Taxonomy" id="1540922"/>
    <lineage>
        <taxon>Eukaryota</taxon>
        <taxon>Fungi</taxon>
        <taxon>Dikarya</taxon>
        <taxon>Basidiomycota</taxon>
        <taxon>Wallemiomycotina</taxon>
        <taxon>Wallemiomycetes</taxon>
        <taxon>Wallemiales</taxon>
        <taxon>Wallemiaceae</taxon>
        <taxon>Wallemia</taxon>
    </lineage>
</organism>
<evidence type="ECO:0000313" key="6">
    <source>
        <dbReference type="EMBL" id="TIA89210.1"/>
    </source>
</evidence>
<evidence type="ECO:0000259" key="4">
    <source>
        <dbReference type="Pfam" id="PF09732"/>
    </source>
</evidence>
<dbReference type="InterPro" id="IPR018816">
    <property type="entry name" value="Cactin_central"/>
</dbReference>
<dbReference type="SMART" id="SM01050">
    <property type="entry name" value="CactinC_cactus"/>
    <property type="match status" value="1"/>
</dbReference>
<feature type="compositionally biased region" description="Basic and acidic residues" evidence="3">
    <location>
        <begin position="1"/>
        <end position="28"/>
    </location>
</feature>
<name>A0A4T0FM64_9BASI</name>
<dbReference type="Pfam" id="PF09732">
    <property type="entry name" value="CactinC_cactus"/>
    <property type="match status" value="1"/>
</dbReference>
<evidence type="ECO:0000256" key="3">
    <source>
        <dbReference type="SAM" id="MobiDB-lite"/>
    </source>
</evidence>
<dbReference type="InterPro" id="IPR019134">
    <property type="entry name" value="Cactin_C"/>
</dbReference>
<proteinExistence type="inferred from homology"/>
<keyword evidence="7" id="KW-1185">Reference proteome</keyword>
<feature type="compositionally biased region" description="Polar residues" evidence="3">
    <location>
        <begin position="33"/>
        <end position="46"/>
    </location>
</feature>